<proteinExistence type="predicted"/>
<evidence type="ECO:0000313" key="2">
    <source>
        <dbReference type="EMBL" id="KAK4187429.1"/>
    </source>
</evidence>
<keyword evidence="3" id="KW-1185">Reference proteome</keyword>
<keyword evidence="1" id="KW-0472">Membrane</keyword>
<dbReference type="AlphaFoldDB" id="A0AAN6WSP8"/>
<name>A0AAN6WSP8_9PEZI</name>
<feature type="transmembrane region" description="Helical" evidence="1">
    <location>
        <begin position="89"/>
        <end position="111"/>
    </location>
</feature>
<evidence type="ECO:0008006" key="4">
    <source>
        <dbReference type="Google" id="ProtNLM"/>
    </source>
</evidence>
<gene>
    <name evidence="2" type="ORF">QBC35DRAFT_498775</name>
</gene>
<reference evidence="2" key="2">
    <citation type="submission" date="2023-05" db="EMBL/GenBank/DDBJ databases">
        <authorList>
            <consortium name="Lawrence Berkeley National Laboratory"/>
            <person name="Steindorff A."/>
            <person name="Hensen N."/>
            <person name="Bonometti L."/>
            <person name="Westerberg I."/>
            <person name="Brannstrom I.O."/>
            <person name="Guillou S."/>
            <person name="Cros-Aarteil S."/>
            <person name="Calhoun S."/>
            <person name="Haridas S."/>
            <person name="Kuo A."/>
            <person name="Mondo S."/>
            <person name="Pangilinan J."/>
            <person name="Riley R."/>
            <person name="Labutti K."/>
            <person name="Andreopoulos B."/>
            <person name="Lipzen A."/>
            <person name="Chen C."/>
            <person name="Yanf M."/>
            <person name="Daum C."/>
            <person name="Ng V."/>
            <person name="Clum A."/>
            <person name="Ohm R."/>
            <person name="Martin F."/>
            <person name="Silar P."/>
            <person name="Natvig D."/>
            <person name="Lalanne C."/>
            <person name="Gautier V."/>
            <person name="Ament-Velasquez S.L."/>
            <person name="Kruys A."/>
            <person name="Hutchinson M.I."/>
            <person name="Powell A.J."/>
            <person name="Barry K."/>
            <person name="Miller A.N."/>
            <person name="Grigoriev I.V."/>
            <person name="Debuchy R."/>
            <person name="Gladieux P."/>
            <person name="Thoren M.H."/>
            <person name="Johannesson H."/>
        </authorList>
    </citation>
    <scope>NUCLEOTIDE SEQUENCE</scope>
    <source>
        <strain evidence="2">PSN309</strain>
    </source>
</reference>
<sequence length="283" mass="30480">MDSEAPEALSGPTKSLSYIFRRNHLRIQTPPPFSPRKSPLPYSPRRSSMGMYTFSTSKRTEKVQELVGGKVELEAPPEPTIWGLRPPTFFLSLALTVLVVTIIIGGSWGGIAVANARREAACQTILIPTVTVTPGPGGVSRTPTATIAPDLAGTPTALAAISVPTTGLLDFDCGRIAMNRQVITLGKFSWGFDVNCMMDFIGPGVDLTGMTTYTFDDCIRACAIFNKQARNNTCVGVHFNANLTTILPKVHGNCWLKGYLPVMSPEMDLAAVATLAFQPKFSN</sequence>
<keyword evidence="1" id="KW-0812">Transmembrane</keyword>
<protein>
    <recommendedName>
        <fullName evidence="4">Apple domain-containing protein</fullName>
    </recommendedName>
</protein>
<organism evidence="2 3">
    <name type="scientific">Podospora australis</name>
    <dbReference type="NCBI Taxonomy" id="1536484"/>
    <lineage>
        <taxon>Eukaryota</taxon>
        <taxon>Fungi</taxon>
        <taxon>Dikarya</taxon>
        <taxon>Ascomycota</taxon>
        <taxon>Pezizomycotina</taxon>
        <taxon>Sordariomycetes</taxon>
        <taxon>Sordariomycetidae</taxon>
        <taxon>Sordariales</taxon>
        <taxon>Podosporaceae</taxon>
        <taxon>Podospora</taxon>
    </lineage>
</organism>
<reference evidence="2" key="1">
    <citation type="journal article" date="2023" name="Mol. Phylogenet. Evol.">
        <title>Genome-scale phylogeny and comparative genomics of the fungal order Sordariales.</title>
        <authorList>
            <person name="Hensen N."/>
            <person name="Bonometti L."/>
            <person name="Westerberg I."/>
            <person name="Brannstrom I.O."/>
            <person name="Guillou S."/>
            <person name="Cros-Aarteil S."/>
            <person name="Calhoun S."/>
            <person name="Haridas S."/>
            <person name="Kuo A."/>
            <person name="Mondo S."/>
            <person name="Pangilinan J."/>
            <person name="Riley R."/>
            <person name="LaButti K."/>
            <person name="Andreopoulos B."/>
            <person name="Lipzen A."/>
            <person name="Chen C."/>
            <person name="Yan M."/>
            <person name="Daum C."/>
            <person name="Ng V."/>
            <person name="Clum A."/>
            <person name="Steindorff A."/>
            <person name="Ohm R.A."/>
            <person name="Martin F."/>
            <person name="Silar P."/>
            <person name="Natvig D.O."/>
            <person name="Lalanne C."/>
            <person name="Gautier V."/>
            <person name="Ament-Velasquez S.L."/>
            <person name="Kruys A."/>
            <person name="Hutchinson M.I."/>
            <person name="Powell A.J."/>
            <person name="Barry K."/>
            <person name="Miller A.N."/>
            <person name="Grigoriev I.V."/>
            <person name="Debuchy R."/>
            <person name="Gladieux P."/>
            <person name="Hiltunen Thoren M."/>
            <person name="Johannesson H."/>
        </authorList>
    </citation>
    <scope>NUCLEOTIDE SEQUENCE</scope>
    <source>
        <strain evidence="2">PSN309</strain>
    </source>
</reference>
<evidence type="ECO:0000256" key="1">
    <source>
        <dbReference type="SAM" id="Phobius"/>
    </source>
</evidence>
<dbReference type="Proteomes" id="UP001302126">
    <property type="component" value="Unassembled WGS sequence"/>
</dbReference>
<comment type="caution">
    <text evidence="2">The sequence shown here is derived from an EMBL/GenBank/DDBJ whole genome shotgun (WGS) entry which is preliminary data.</text>
</comment>
<evidence type="ECO:0000313" key="3">
    <source>
        <dbReference type="Proteomes" id="UP001302126"/>
    </source>
</evidence>
<accession>A0AAN6WSP8</accession>
<keyword evidence="1" id="KW-1133">Transmembrane helix</keyword>
<dbReference type="EMBL" id="MU864403">
    <property type="protein sequence ID" value="KAK4187429.1"/>
    <property type="molecule type" value="Genomic_DNA"/>
</dbReference>